<dbReference type="EMBL" id="CP069110">
    <property type="protein sequence ID" value="QSS59788.1"/>
    <property type="molecule type" value="Genomic_DNA"/>
</dbReference>
<evidence type="ECO:0000313" key="3">
    <source>
        <dbReference type="Proteomes" id="UP000663671"/>
    </source>
</evidence>
<name>A0A8A1M018_AJECA</name>
<sequence>MNDSSGMQNGLRGQSEINNTDGPSAQTLFNTIIRAVRDALQEIHLTYDNINAFDASIERFQGRYAGSVKEPDMGIVPEREYFPTVAIESGWSQRLTRLNHDIVVAHRVSWKSRIGDFVKMDQSGREFVKGKIETWDMDSDSEGSEVLLQREEIFPEPQTGGSDQVIRVSKTQLFGSTLPAGRNPDDVFGLSVSNLRSKVAITMQHDGCRPASSTNTIKWH</sequence>
<gene>
    <name evidence="2" type="ORF">I7I51_04584</name>
</gene>
<feature type="region of interest" description="Disordered" evidence="1">
    <location>
        <begin position="1"/>
        <end position="23"/>
    </location>
</feature>
<accession>A0A8A1M018</accession>
<organism evidence="2 3">
    <name type="scientific">Ajellomyces capsulatus</name>
    <name type="common">Darling's disease fungus</name>
    <name type="synonym">Histoplasma capsulatum</name>
    <dbReference type="NCBI Taxonomy" id="5037"/>
    <lineage>
        <taxon>Eukaryota</taxon>
        <taxon>Fungi</taxon>
        <taxon>Dikarya</taxon>
        <taxon>Ascomycota</taxon>
        <taxon>Pezizomycotina</taxon>
        <taxon>Eurotiomycetes</taxon>
        <taxon>Eurotiomycetidae</taxon>
        <taxon>Onygenales</taxon>
        <taxon>Ajellomycetaceae</taxon>
        <taxon>Histoplasma</taxon>
    </lineage>
</organism>
<dbReference type="OrthoDB" id="76567at2759"/>
<evidence type="ECO:0000256" key="1">
    <source>
        <dbReference type="SAM" id="MobiDB-lite"/>
    </source>
</evidence>
<evidence type="ECO:0000313" key="2">
    <source>
        <dbReference type="EMBL" id="QSS59788.1"/>
    </source>
</evidence>
<dbReference type="VEuPathDB" id="FungiDB:I7I51_04584"/>
<dbReference type="Proteomes" id="UP000663671">
    <property type="component" value="Chromosome 4"/>
</dbReference>
<protein>
    <submittedName>
        <fullName evidence="2">Uncharacterized protein</fullName>
    </submittedName>
</protein>
<dbReference type="AlphaFoldDB" id="A0A8A1M018"/>
<proteinExistence type="predicted"/>
<reference evidence="2" key="1">
    <citation type="submission" date="2021-01" db="EMBL/GenBank/DDBJ databases">
        <title>Chromosome-level genome assembly of a human fungal pathogen reveals clustering of transcriptionally co-regulated genes.</title>
        <authorList>
            <person name="Voorhies M."/>
            <person name="Cohen S."/>
            <person name="Shea T.P."/>
            <person name="Petrus S."/>
            <person name="Munoz J.F."/>
            <person name="Poplawski S."/>
            <person name="Goldman W.E."/>
            <person name="Michael T."/>
            <person name="Cuomo C.A."/>
            <person name="Sil A."/>
            <person name="Beyhan S."/>
        </authorList>
    </citation>
    <scope>NUCLEOTIDE SEQUENCE</scope>
    <source>
        <strain evidence="2">WU24</strain>
    </source>
</reference>